<keyword evidence="3" id="KW-1185">Reference proteome</keyword>
<protein>
    <recommendedName>
        <fullName evidence="1">VOC domain-containing protein</fullName>
    </recommendedName>
</protein>
<feature type="domain" description="VOC" evidence="1">
    <location>
        <begin position="38"/>
        <end position="184"/>
    </location>
</feature>
<evidence type="ECO:0000313" key="2">
    <source>
        <dbReference type="EMBL" id="ERL47407.1"/>
    </source>
</evidence>
<dbReference type="InterPro" id="IPR037523">
    <property type="entry name" value="VOC_core"/>
</dbReference>
<name>U2XQL0_9PROT</name>
<evidence type="ECO:0000313" key="3">
    <source>
        <dbReference type="Proteomes" id="UP000016762"/>
    </source>
</evidence>
<dbReference type="STRING" id="1397666.RS24_00346"/>
<dbReference type="SUPFAM" id="SSF54593">
    <property type="entry name" value="Glyoxalase/Bleomycin resistance protein/Dihydroxybiphenyl dioxygenase"/>
    <property type="match status" value="2"/>
</dbReference>
<dbReference type="Proteomes" id="UP000016762">
    <property type="component" value="Unassembled WGS sequence"/>
</dbReference>
<dbReference type="EMBL" id="AWXE01000001">
    <property type="protein sequence ID" value="ERL47407.1"/>
    <property type="molecule type" value="Genomic_DNA"/>
</dbReference>
<gene>
    <name evidence="2" type="ORF">RS24_00346</name>
</gene>
<dbReference type="RefSeq" id="WP_021776425.1">
    <property type="nucleotide sequence ID" value="NZ_AWXE01000001.1"/>
</dbReference>
<dbReference type="InterPro" id="IPR029068">
    <property type="entry name" value="Glyas_Bleomycin-R_OHBP_Dase"/>
</dbReference>
<reference evidence="2 3" key="1">
    <citation type="journal article" date="2014" name="FEMS Microbiol. Ecol.">
        <title>Genomic differentiation among two strains of the PS1 clade isolated from geographically separated marine habitats.</title>
        <authorList>
            <person name="Jimenez-Infante F."/>
            <person name="Ngugi D.K."/>
            <person name="Alam I."/>
            <person name="Rashid M."/>
            <person name="Baalawi W."/>
            <person name="Kamau A.A."/>
            <person name="Bajic V.B."/>
            <person name="Stingl U."/>
        </authorList>
    </citation>
    <scope>NUCLEOTIDE SEQUENCE [LARGE SCALE GENOMIC DNA]</scope>
    <source>
        <strain evidence="2 3">RS24</strain>
    </source>
</reference>
<dbReference type="OrthoDB" id="7495471at2"/>
<evidence type="ECO:0000259" key="1">
    <source>
        <dbReference type="PROSITE" id="PS51819"/>
    </source>
</evidence>
<dbReference type="Gene3D" id="3.10.180.10">
    <property type="entry name" value="2,3-Dihydroxybiphenyl 1,2-Dioxygenase, domain 1"/>
    <property type="match status" value="1"/>
</dbReference>
<proteinExistence type="predicted"/>
<sequence length="353" mass="40476">MIITQPYFLFQTLFKFLILMCLFSYPKAHAEEKLITEGFEEVVLITADHSLWHRFFTYHAGWKKIDKGISDENWMTYWGLENYQASYELYQNPGSNKGRVRVLKFTKPGGYIAPTIRSHSQSWDTGGIFDFNLRIKDLEHTKKYLTLDGWKAPTDPIEFRFGKFHVKEWLPIGPDGVQLALIERIDPPLEGWPYLKKMSRSFNATMIVDDLSAAEKFWRDMLGFKSYLYHKGASPEPGKNVLGLPHNLATTIQREVQILHPTGKNDGSIELLKFHGATGYDFSNASKLPNRGISSLRFPVKNIRKLVARAHTFGIEPFMIGNKLPFMKNQSADFVAFKAPGGAIIEFFQILNN</sequence>
<dbReference type="eggNOG" id="COG0346">
    <property type="taxonomic scope" value="Bacteria"/>
</dbReference>
<comment type="caution">
    <text evidence="2">The sequence shown here is derived from an EMBL/GenBank/DDBJ whole genome shotgun (WGS) entry which is preliminary data.</text>
</comment>
<organism evidence="2 3">
    <name type="scientific">Candidatus Micropelagius thuwalensis</name>
    <dbReference type="NCBI Taxonomy" id="1397666"/>
    <lineage>
        <taxon>Bacteria</taxon>
        <taxon>Pseudomonadati</taxon>
        <taxon>Pseudomonadota</taxon>
        <taxon>Alphaproteobacteria</taxon>
        <taxon>PS1 clade</taxon>
        <taxon>Candidatus Micropelagius</taxon>
    </lineage>
</organism>
<feature type="domain" description="VOC" evidence="1">
    <location>
        <begin position="200"/>
        <end position="350"/>
    </location>
</feature>
<dbReference type="PROSITE" id="PS51819">
    <property type="entry name" value="VOC"/>
    <property type="match status" value="2"/>
</dbReference>
<dbReference type="AlphaFoldDB" id="U2XQL0"/>
<accession>U2XQL0</accession>